<name>A0A009PMX0_ACIBA</name>
<organism evidence="1 2">
    <name type="scientific">Acinetobacter baumannii 625974</name>
    <dbReference type="NCBI Taxonomy" id="1310607"/>
    <lineage>
        <taxon>Bacteria</taxon>
        <taxon>Pseudomonadati</taxon>
        <taxon>Pseudomonadota</taxon>
        <taxon>Gammaproteobacteria</taxon>
        <taxon>Moraxellales</taxon>
        <taxon>Moraxellaceae</taxon>
        <taxon>Acinetobacter</taxon>
        <taxon>Acinetobacter calcoaceticus/baumannii complex</taxon>
    </lineage>
</organism>
<reference evidence="1 2" key="1">
    <citation type="submission" date="2014-02" db="EMBL/GenBank/DDBJ databases">
        <title>Comparative genomics and transcriptomics to identify genetic mechanisms underlying the emergence of carbapenem resistant Acinetobacter baumannii (CRAb).</title>
        <authorList>
            <person name="Harris A.D."/>
            <person name="Johnson K.J."/>
            <person name="George J."/>
            <person name="Shefchek K."/>
            <person name="Daugherty S.C."/>
            <person name="Parankush S."/>
            <person name="Sadzewicz L."/>
            <person name="Tallon L."/>
            <person name="Sengamalay N."/>
            <person name="Hazen T.H."/>
            <person name="Rasko D.A."/>
        </authorList>
    </citation>
    <scope>NUCLEOTIDE SEQUENCE [LARGE SCALE GENOMIC DNA]</scope>
    <source>
        <strain evidence="1 2">625974</strain>
    </source>
</reference>
<sequence>MAGFCHCAFLYRMYFPTQHYACKAVPEQFRLSFDWNLFGK</sequence>
<evidence type="ECO:0000313" key="1">
    <source>
        <dbReference type="EMBL" id="EXC09879.1"/>
    </source>
</evidence>
<gene>
    <name evidence="1" type="ORF">J506_0116</name>
</gene>
<dbReference type="Proteomes" id="UP000021108">
    <property type="component" value="Unassembled WGS sequence"/>
</dbReference>
<protein>
    <submittedName>
        <fullName evidence="1">Uncharacterized protein</fullName>
    </submittedName>
</protein>
<dbReference type="EMBL" id="JEXD01000001">
    <property type="protein sequence ID" value="EXC09879.1"/>
    <property type="molecule type" value="Genomic_DNA"/>
</dbReference>
<accession>A0A009PMX0</accession>
<dbReference type="PATRIC" id="fig|1310607.3.peg.117"/>
<dbReference type="AlphaFoldDB" id="A0A009PMX0"/>
<proteinExistence type="predicted"/>
<comment type="caution">
    <text evidence="1">The sequence shown here is derived from an EMBL/GenBank/DDBJ whole genome shotgun (WGS) entry which is preliminary data.</text>
</comment>
<evidence type="ECO:0000313" key="2">
    <source>
        <dbReference type="Proteomes" id="UP000021108"/>
    </source>
</evidence>